<evidence type="ECO:0000313" key="2">
    <source>
        <dbReference type="EMBL" id="EJF77147.1"/>
    </source>
</evidence>
<keyword evidence="1" id="KW-0812">Transmembrane</keyword>
<dbReference type="HOGENOM" id="CLU_201630_0_0_5"/>
<dbReference type="AlphaFoldDB" id="J1IZJ3"/>
<keyword evidence="1" id="KW-0472">Membrane</keyword>
<dbReference type="PATRIC" id="fig|1094552.3.peg.576"/>
<dbReference type="Proteomes" id="UP000008748">
    <property type="component" value="Unassembled WGS sequence"/>
</dbReference>
<sequence>MYVVGKMVKKRSDKDKDLTETEQRLLHEMIETYQGLKMMSRIMKWIAFIIFMFVMDFSRFVDAVENSFSHLKKWITKS</sequence>
<evidence type="ECO:0000256" key="1">
    <source>
        <dbReference type="SAM" id="Phobius"/>
    </source>
</evidence>
<gene>
    <name evidence="2" type="ORF">ME7_00551</name>
</gene>
<protein>
    <submittedName>
        <fullName evidence="2">Uncharacterized protein</fullName>
    </submittedName>
</protein>
<accession>J1IZJ3</accession>
<dbReference type="EMBL" id="AIMC01000009">
    <property type="protein sequence ID" value="EJF77147.1"/>
    <property type="molecule type" value="Genomic_DNA"/>
</dbReference>
<name>J1IZJ3_9HYPH</name>
<comment type="caution">
    <text evidence="2">The sequence shown here is derived from an EMBL/GenBank/DDBJ whole genome shotgun (WGS) entry which is preliminary data.</text>
</comment>
<evidence type="ECO:0000313" key="3">
    <source>
        <dbReference type="Proteomes" id="UP000008748"/>
    </source>
</evidence>
<keyword evidence="3" id="KW-1185">Reference proteome</keyword>
<proteinExistence type="predicted"/>
<organism evidence="2 3">
    <name type="scientific">Bartonella birtlesii LL-WM9</name>
    <dbReference type="NCBI Taxonomy" id="1094552"/>
    <lineage>
        <taxon>Bacteria</taxon>
        <taxon>Pseudomonadati</taxon>
        <taxon>Pseudomonadota</taxon>
        <taxon>Alphaproteobacteria</taxon>
        <taxon>Hyphomicrobiales</taxon>
        <taxon>Bartonellaceae</taxon>
        <taxon>Bartonella</taxon>
    </lineage>
</organism>
<reference evidence="2 3" key="1">
    <citation type="submission" date="2012-03" db="EMBL/GenBank/DDBJ databases">
        <title>The Genome Sequence of Bartonella birtlesii LL-WM9.</title>
        <authorList>
            <consortium name="The Broad Institute Genome Sequencing Platform"/>
            <consortium name="The Broad Institute Genome Sequencing Center for Infectious Disease"/>
            <person name="Feldgarden M."/>
            <person name="Kirby J."/>
            <person name="Kosoy M."/>
            <person name="Birtles R."/>
            <person name="Probert W.S."/>
            <person name="Chiaraviglio L."/>
            <person name="Young S.K."/>
            <person name="Zeng Q."/>
            <person name="Gargeya S."/>
            <person name="Fitzgerald M."/>
            <person name="Haas B."/>
            <person name="Abouelleil A."/>
            <person name="Alvarado L."/>
            <person name="Arachchi H.M."/>
            <person name="Berlin A."/>
            <person name="Chapman S.B."/>
            <person name="Gearin G."/>
            <person name="Goldberg J."/>
            <person name="Griggs A."/>
            <person name="Gujja S."/>
            <person name="Hansen M."/>
            <person name="Heiman D."/>
            <person name="Howarth C."/>
            <person name="Larimer J."/>
            <person name="Lui A."/>
            <person name="MacDonald P.J.P."/>
            <person name="McCowen C."/>
            <person name="Montmayeur A."/>
            <person name="Murphy C."/>
            <person name="Neiman D."/>
            <person name="Pearson M."/>
            <person name="Priest M."/>
            <person name="Roberts A."/>
            <person name="Saif S."/>
            <person name="Shea T."/>
            <person name="Sisk P."/>
            <person name="Stolte C."/>
            <person name="Sykes S."/>
            <person name="Wortman J."/>
            <person name="Nusbaum C."/>
            <person name="Birren B."/>
        </authorList>
    </citation>
    <scope>NUCLEOTIDE SEQUENCE [LARGE SCALE GENOMIC DNA]</scope>
    <source>
        <strain evidence="2 3">LL-WM9</strain>
    </source>
</reference>
<feature type="transmembrane region" description="Helical" evidence="1">
    <location>
        <begin position="42"/>
        <end position="61"/>
    </location>
</feature>
<keyword evidence="1" id="KW-1133">Transmembrane helix</keyword>